<organism evidence="1 3">
    <name type="scientific">Araneus ventricosus</name>
    <name type="common">Orbweaver spider</name>
    <name type="synonym">Epeira ventricosa</name>
    <dbReference type="NCBI Taxonomy" id="182803"/>
    <lineage>
        <taxon>Eukaryota</taxon>
        <taxon>Metazoa</taxon>
        <taxon>Ecdysozoa</taxon>
        <taxon>Arthropoda</taxon>
        <taxon>Chelicerata</taxon>
        <taxon>Arachnida</taxon>
        <taxon>Araneae</taxon>
        <taxon>Araneomorphae</taxon>
        <taxon>Entelegynae</taxon>
        <taxon>Araneoidea</taxon>
        <taxon>Araneidae</taxon>
        <taxon>Araneus</taxon>
    </lineage>
</organism>
<gene>
    <name evidence="2" type="ORF">AVEN_146509_1</name>
    <name evidence="1" type="ORF">AVEN_85832_1</name>
</gene>
<evidence type="ECO:0000313" key="2">
    <source>
        <dbReference type="EMBL" id="GBN81120.1"/>
    </source>
</evidence>
<protein>
    <recommendedName>
        <fullName evidence="4">Reverse transcriptase domain-containing protein</fullName>
    </recommendedName>
</protein>
<proteinExistence type="predicted"/>
<reference evidence="1 3" key="1">
    <citation type="journal article" date="2019" name="Sci. Rep.">
        <title>Orb-weaving spider Araneus ventricosus genome elucidates the spidroin gene catalogue.</title>
        <authorList>
            <person name="Kono N."/>
            <person name="Nakamura H."/>
            <person name="Ohtoshi R."/>
            <person name="Moran D.A.P."/>
            <person name="Shinohara A."/>
            <person name="Yoshida Y."/>
            <person name="Fujiwara M."/>
            <person name="Mori M."/>
            <person name="Tomita M."/>
            <person name="Arakawa K."/>
        </authorList>
    </citation>
    <scope>NUCLEOTIDE SEQUENCE [LARGE SCALE GENOMIC DNA]</scope>
</reference>
<evidence type="ECO:0000313" key="1">
    <source>
        <dbReference type="EMBL" id="GBN81111.1"/>
    </source>
</evidence>
<dbReference type="Proteomes" id="UP000499080">
    <property type="component" value="Unassembled WGS sequence"/>
</dbReference>
<sequence length="218" mass="24759">MQSSEKGTPTEFGLKILQKLYPKIAPRAAQIQPHQTLVEKEKFSQQEIDDILKNIPNSKAPVYDGIDNIIIKYGFREGKSAEDALLHVTSLLEQAQRQEKHAVLISLDISGAFAILQYSSIRDRFASLYLFSNISETLLDTLRNRKVAMQTSEGDTSFGNRLRDVHRVHVADQRFGTSWKTKSYRYSGHKEFIYKHLPMTLLSSLQTTPEKVSESSAN</sequence>
<accession>A0A4Y2RZC2</accession>
<keyword evidence="3" id="KW-1185">Reference proteome</keyword>
<evidence type="ECO:0008006" key="4">
    <source>
        <dbReference type="Google" id="ProtNLM"/>
    </source>
</evidence>
<name>A0A4Y2RZC2_ARAVE</name>
<comment type="caution">
    <text evidence="1">The sequence shown here is derived from an EMBL/GenBank/DDBJ whole genome shotgun (WGS) entry which is preliminary data.</text>
</comment>
<dbReference type="EMBL" id="BGPR01019152">
    <property type="protein sequence ID" value="GBN81120.1"/>
    <property type="molecule type" value="Genomic_DNA"/>
</dbReference>
<evidence type="ECO:0000313" key="3">
    <source>
        <dbReference type="Proteomes" id="UP000499080"/>
    </source>
</evidence>
<dbReference type="EMBL" id="BGPR01019151">
    <property type="protein sequence ID" value="GBN81111.1"/>
    <property type="molecule type" value="Genomic_DNA"/>
</dbReference>
<dbReference type="OrthoDB" id="419189at2759"/>
<dbReference type="AlphaFoldDB" id="A0A4Y2RZC2"/>